<dbReference type="EMBL" id="CP027059">
    <property type="protein sequence ID" value="UQZ81038.1"/>
    <property type="molecule type" value="Genomic_DNA"/>
</dbReference>
<dbReference type="Pfam" id="PF02311">
    <property type="entry name" value="AraC_binding"/>
    <property type="match status" value="1"/>
</dbReference>
<dbReference type="PANTHER" id="PTHR43280:SF2">
    <property type="entry name" value="HTH-TYPE TRANSCRIPTIONAL REGULATOR EXSA"/>
    <property type="match status" value="1"/>
</dbReference>
<dbReference type="InterPro" id="IPR018062">
    <property type="entry name" value="HTH_AraC-typ_CS"/>
</dbReference>
<dbReference type="SMART" id="SM00342">
    <property type="entry name" value="HTH_ARAC"/>
    <property type="match status" value="1"/>
</dbReference>
<reference evidence="5" key="1">
    <citation type="submission" date="2018-02" db="EMBL/GenBank/DDBJ databases">
        <authorList>
            <person name="Kim S.-K."/>
            <person name="Jung H.-I."/>
            <person name="Lee S.-W."/>
        </authorList>
    </citation>
    <scope>NUCLEOTIDE SEQUENCE</scope>
    <source>
        <strain evidence="5">SK3146</strain>
    </source>
</reference>
<dbReference type="PRINTS" id="PR00032">
    <property type="entry name" value="HTHARAC"/>
</dbReference>
<keyword evidence="6" id="KW-1185">Reference proteome</keyword>
<evidence type="ECO:0000256" key="2">
    <source>
        <dbReference type="ARBA" id="ARBA00023125"/>
    </source>
</evidence>
<gene>
    <name evidence="5" type="primary">araC_2</name>
    <name evidence="5" type="ORF">SK3146_00194</name>
</gene>
<protein>
    <submittedName>
        <fullName evidence="5">Arabinose operon regulatory protein</fullName>
    </submittedName>
</protein>
<evidence type="ECO:0000313" key="6">
    <source>
        <dbReference type="Proteomes" id="UP001057134"/>
    </source>
</evidence>
<dbReference type="Proteomes" id="UP001057134">
    <property type="component" value="Chromosome"/>
</dbReference>
<keyword evidence="1" id="KW-0805">Transcription regulation</keyword>
<dbReference type="InterPro" id="IPR018060">
    <property type="entry name" value="HTH_AraC"/>
</dbReference>
<dbReference type="InterPro" id="IPR037923">
    <property type="entry name" value="HTH-like"/>
</dbReference>
<dbReference type="Gene3D" id="1.10.10.60">
    <property type="entry name" value="Homeodomain-like"/>
    <property type="match status" value="1"/>
</dbReference>
<reference evidence="5" key="2">
    <citation type="journal article" date="2021" name="J Anim Sci Technol">
        <title>Complete genome sequence of Paenibacillus konkukensis sp. nov. SK3146 as a potential probiotic strain.</title>
        <authorList>
            <person name="Jung H.I."/>
            <person name="Park S."/>
            <person name="Niu K.M."/>
            <person name="Lee S.W."/>
            <person name="Kothari D."/>
            <person name="Yi K.J."/>
            <person name="Kim S.K."/>
        </authorList>
    </citation>
    <scope>NUCLEOTIDE SEQUENCE</scope>
    <source>
        <strain evidence="5">SK3146</strain>
    </source>
</reference>
<dbReference type="InterPro" id="IPR009057">
    <property type="entry name" value="Homeodomain-like_sf"/>
</dbReference>
<dbReference type="SUPFAM" id="SSF51215">
    <property type="entry name" value="Regulatory protein AraC"/>
    <property type="match status" value="1"/>
</dbReference>
<dbReference type="PROSITE" id="PS00041">
    <property type="entry name" value="HTH_ARAC_FAMILY_1"/>
    <property type="match status" value="1"/>
</dbReference>
<evidence type="ECO:0000259" key="4">
    <source>
        <dbReference type="PROSITE" id="PS01124"/>
    </source>
</evidence>
<proteinExistence type="predicted"/>
<sequence>MKHGDLYFNPLDIEVPMHIPMFGINYCHSDYRNIRKNSEITVVAYVLNGQGSIQVDSLCYSPKQGDVFILPKGSYHEVSADPNQQQHWTYLWYNLRGNSLRLLETFRLQSTILVPDVPLEPLFRKSFELMQNEKPDNEQLHIQLLMNCTEIMAHLANILEKRKSILPFRVQQMKQYLDRQDLESFHSGRMSRHFAMSFKQMNRLFKKEIGTTVYDYIMIKKMNTAKLLLMDTDLSVSEIAYRIGYSEPHYFSNLFKKKTGFSPTDYRKSMTTE</sequence>
<dbReference type="PROSITE" id="PS01124">
    <property type="entry name" value="HTH_ARAC_FAMILY_2"/>
    <property type="match status" value="1"/>
</dbReference>
<keyword evidence="2" id="KW-0238">DNA-binding</keyword>
<feature type="domain" description="HTH araC/xylS-type" evidence="4">
    <location>
        <begin position="171"/>
        <end position="269"/>
    </location>
</feature>
<dbReference type="RefSeq" id="WP_249863305.1">
    <property type="nucleotide sequence ID" value="NZ_CP027059.1"/>
</dbReference>
<evidence type="ECO:0000313" key="5">
    <source>
        <dbReference type="EMBL" id="UQZ81038.1"/>
    </source>
</evidence>
<keyword evidence="3" id="KW-0804">Transcription</keyword>
<dbReference type="InterPro" id="IPR003313">
    <property type="entry name" value="AraC-bd"/>
</dbReference>
<evidence type="ECO:0000256" key="3">
    <source>
        <dbReference type="ARBA" id="ARBA00023163"/>
    </source>
</evidence>
<name>A0ABY4RFJ9_9BACL</name>
<evidence type="ECO:0000256" key="1">
    <source>
        <dbReference type="ARBA" id="ARBA00023015"/>
    </source>
</evidence>
<accession>A0ABY4RFJ9</accession>
<dbReference type="PANTHER" id="PTHR43280">
    <property type="entry name" value="ARAC-FAMILY TRANSCRIPTIONAL REGULATOR"/>
    <property type="match status" value="1"/>
</dbReference>
<dbReference type="Pfam" id="PF12833">
    <property type="entry name" value="HTH_18"/>
    <property type="match status" value="1"/>
</dbReference>
<dbReference type="InterPro" id="IPR020449">
    <property type="entry name" value="Tscrpt_reg_AraC-type_HTH"/>
</dbReference>
<organism evidence="5 6">
    <name type="scientific">Paenibacillus konkukensis</name>
    <dbReference type="NCBI Taxonomy" id="2020716"/>
    <lineage>
        <taxon>Bacteria</taxon>
        <taxon>Bacillati</taxon>
        <taxon>Bacillota</taxon>
        <taxon>Bacilli</taxon>
        <taxon>Bacillales</taxon>
        <taxon>Paenibacillaceae</taxon>
        <taxon>Paenibacillus</taxon>
    </lineage>
</organism>
<dbReference type="Gene3D" id="2.60.120.280">
    <property type="entry name" value="Regulatory protein AraC"/>
    <property type="match status" value="1"/>
</dbReference>
<dbReference type="SUPFAM" id="SSF46689">
    <property type="entry name" value="Homeodomain-like"/>
    <property type="match status" value="1"/>
</dbReference>